<dbReference type="Proteomes" id="UP001596022">
    <property type="component" value="Unassembled WGS sequence"/>
</dbReference>
<dbReference type="Pfam" id="PF00583">
    <property type="entry name" value="Acetyltransf_1"/>
    <property type="match status" value="1"/>
</dbReference>
<proteinExistence type="predicted"/>
<dbReference type="SUPFAM" id="SSF55729">
    <property type="entry name" value="Acyl-CoA N-acyltransferases (Nat)"/>
    <property type="match status" value="1"/>
</dbReference>
<gene>
    <name evidence="2" type="ORF">ACFO4N_08750</name>
</gene>
<evidence type="ECO:0000259" key="1">
    <source>
        <dbReference type="PROSITE" id="PS51186"/>
    </source>
</evidence>
<keyword evidence="2" id="KW-0012">Acyltransferase</keyword>
<dbReference type="InterPro" id="IPR016181">
    <property type="entry name" value="Acyl_CoA_acyltransferase"/>
</dbReference>
<reference evidence="3" key="1">
    <citation type="journal article" date="2019" name="Int. J. Syst. Evol. Microbiol.">
        <title>The Global Catalogue of Microorganisms (GCM) 10K type strain sequencing project: providing services to taxonomists for standard genome sequencing and annotation.</title>
        <authorList>
            <consortium name="The Broad Institute Genomics Platform"/>
            <consortium name="The Broad Institute Genome Sequencing Center for Infectious Disease"/>
            <person name="Wu L."/>
            <person name="Ma J."/>
        </authorList>
    </citation>
    <scope>NUCLEOTIDE SEQUENCE [LARGE SCALE GENOMIC DNA]</scope>
    <source>
        <strain evidence="3">CGMCC 1.16306</strain>
    </source>
</reference>
<dbReference type="Gene3D" id="3.40.630.30">
    <property type="match status" value="1"/>
</dbReference>
<dbReference type="EC" id="2.3.1.-" evidence="2"/>
<accession>A0ABV9GNJ2</accession>
<comment type="caution">
    <text evidence="2">The sequence shown here is derived from an EMBL/GenBank/DDBJ whole genome shotgun (WGS) entry which is preliminary data.</text>
</comment>
<feature type="domain" description="N-acetyltransferase" evidence="1">
    <location>
        <begin position="72"/>
        <end position="225"/>
    </location>
</feature>
<keyword evidence="2" id="KW-0808">Transferase</keyword>
<dbReference type="RefSeq" id="WP_376845926.1">
    <property type="nucleotide sequence ID" value="NZ_JBHSFW010000003.1"/>
</dbReference>
<dbReference type="GO" id="GO:0016746">
    <property type="term" value="F:acyltransferase activity"/>
    <property type="evidence" value="ECO:0007669"/>
    <property type="project" value="UniProtKB-KW"/>
</dbReference>
<organism evidence="2 3">
    <name type="scientific">Camelliibacillus cellulosilyticus</name>
    <dbReference type="NCBI Taxonomy" id="2174486"/>
    <lineage>
        <taxon>Bacteria</taxon>
        <taxon>Bacillati</taxon>
        <taxon>Bacillota</taxon>
        <taxon>Bacilli</taxon>
        <taxon>Bacillales</taxon>
        <taxon>Sporolactobacillaceae</taxon>
        <taxon>Camelliibacillus</taxon>
    </lineage>
</organism>
<evidence type="ECO:0000313" key="2">
    <source>
        <dbReference type="EMBL" id="MFC4618825.1"/>
    </source>
</evidence>
<name>A0ABV9GNJ2_9BACL</name>
<keyword evidence="3" id="KW-1185">Reference proteome</keyword>
<dbReference type="EMBL" id="JBHSFW010000003">
    <property type="protein sequence ID" value="MFC4618825.1"/>
    <property type="molecule type" value="Genomic_DNA"/>
</dbReference>
<dbReference type="PROSITE" id="PS51186">
    <property type="entry name" value="GNAT"/>
    <property type="match status" value="1"/>
</dbReference>
<dbReference type="CDD" id="cd04301">
    <property type="entry name" value="NAT_SF"/>
    <property type="match status" value="1"/>
</dbReference>
<protein>
    <submittedName>
        <fullName evidence="2">GNAT family N-acetyltransferase</fullName>
        <ecNumber evidence="2">2.3.1.-</ecNumber>
    </submittedName>
</protein>
<sequence length="225" mass="26193">MVDGAIETPWDRRVFGIDTYEITTVTDERLERLSQKPGHFSVRVPPLFPKRILHETGFYYCDTLIEPYCQKKHFKDFHDDRAEAGRNLDPDQAVPFCRKAFQYDRFHRDFNLDKAKADERYEQWMRAIAQKGALIGLWFEKKLAGFFACEGSQIRLHALGPDFRGKGLAKYLWSAACRQLFAEGYEELSSSVSAANLAIVNLYRSLGFSFRHPVDIYHKYNPPRL</sequence>
<dbReference type="InterPro" id="IPR000182">
    <property type="entry name" value="GNAT_dom"/>
</dbReference>
<evidence type="ECO:0000313" key="3">
    <source>
        <dbReference type="Proteomes" id="UP001596022"/>
    </source>
</evidence>